<dbReference type="PANTHER" id="PTHR45737">
    <property type="entry name" value="VON WILLEBRAND FACTOR A DOMAIN-CONTAINING PROTEIN 5A"/>
    <property type="match status" value="1"/>
</dbReference>
<name>A0A9P3UM15_LYOSH</name>
<organism evidence="3 4">
    <name type="scientific">Lyophyllum shimeji</name>
    <name type="common">Hon-shimeji</name>
    <name type="synonym">Tricholoma shimeji</name>
    <dbReference type="NCBI Taxonomy" id="47721"/>
    <lineage>
        <taxon>Eukaryota</taxon>
        <taxon>Fungi</taxon>
        <taxon>Dikarya</taxon>
        <taxon>Basidiomycota</taxon>
        <taxon>Agaricomycotina</taxon>
        <taxon>Agaricomycetes</taxon>
        <taxon>Agaricomycetidae</taxon>
        <taxon>Agaricales</taxon>
        <taxon>Tricholomatineae</taxon>
        <taxon>Lyophyllaceae</taxon>
        <taxon>Lyophyllum</taxon>
    </lineage>
</organism>
<dbReference type="OrthoDB" id="1729737at2759"/>
<dbReference type="AlphaFoldDB" id="A0A9P3UM15"/>
<dbReference type="Pfam" id="PF08487">
    <property type="entry name" value="VIT"/>
    <property type="match status" value="1"/>
</dbReference>
<protein>
    <recommendedName>
        <fullName evidence="2">VIT domain-containing protein</fullName>
    </recommendedName>
</protein>
<dbReference type="SUPFAM" id="SSF53300">
    <property type="entry name" value="vWA-like"/>
    <property type="match status" value="1"/>
</dbReference>
<feature type="region of interest" description="Disordered" evidence="1">
    <location>
        <begin position="1"/>
        <end position="28"/>
    </location>
</feature>
<dbReference type="Pfam" id="PF13768">
    <property type="entry name" value="VWA_3"/>
    <property type="match status" value="1"/>
</dbReference>
<reference evidence="3" key="1">
    <citation type="submission" date="2022-07" db="EMBL/GenBank/DDBJ databases">
        <title>The genome of Lyophyllum shimeji provides insight into the initial evolution of ectomycorrhizal fungal genome.</title>
        <authorList>
            <person name="Kobayashi Y."/>
            <person name="Shibata T."/>
            <person name="Hirakawa H."/>
            <person name="Shigenobu S."/>
            <person name="Nishiyama T."/>
            <person name="Yamada A."/>
            <person name="Hasebe M."/>
            <person name="Kawaguchi M."/>
        </authorList>
    </citation>
    <scope>NUCLEOTIDE SEQUENCE</scope>
    <source>
        <strain evidence="3">AT787</strain>
    </source>
</reference>
<dbReference type="InterPro" id="IPR002035">
    <property type="entry name" value="VWF_A"/>
</dbReference>
<evidence type="ECO:0000259" key="2">
    <source>
        <dbReference type="PROSITE" id="PS51468"/>
    </source>
</evidence>
<dbReference type="SMART" id="SM00609">
    <property type="entry name" value="VIT"/>
    <property type="match status" value="1"/>
</dbReference>
<sequence>MECGPPPPPPPCRFIYRPPPPHVPPPPPPPPPPVLKECHINACIVDVHSYVTISQKFHNPSNQAANNLTYTFSVLAGAAVCNFELVRASGKKVIGVVKEKDQAQKELNAAIAAGHTAALGEEQTKDVFAITVGNMAAGETVTVNLSYINVLIDDDIVPGPNGTKLHQLRFVLPRAYLQRWGGPPTAKITSGVKHENVPFTMDVTIQQAGRIYNVLGAAAQLGRHPAGHFDETFASVHIERKDTSSKSTDIVLAIEAAGLDKPRAFVEPHPSPDRSSTAIALSYMPTVPINSPFGMEFIALVDRSGSMGGVKLEMNTTINVFSFGSKVDSLWPSSNSYDDVSVDKANAYIDAMKADYGTTDIPKGLDAVFNSLPSPLVRPVSIFLLTDGGAWDVKACMEKTEAAVRQRSTEKNFMRVFTVGLGDGVSTEACDGIARAGGGMSVYVRSAEEKFLGKCARLVAAARMVPVKNIKVQWEKSPDGPPPPGGGEGCEGGERATGPVSLSGSSFQFPTDVGPQTRSRQAPSKFPDFLPGTRLHAYAIVPKSTAVTNSLKITGFIPAINRPYEETIPIIPMLHSYQNRFLHTCAAKAFIQELEDGARTGMSAQEMRDEIIYYGTTFGLTSRHTSFLAVDNDQPTPRPVGLGHDVFTMFAVAPTPRAAPSAAPVARAAQFTVQAYAVDTGGAAQADAGSGDVTVAASKDVGDEGNVPLTEADPAVLVELASLQSVNGSFGTNATDVLQLLFPRGGMSAQPVLEKYNIVDGEVLAALLAWAWMALGCGEEADGMKNKADTWLRENVKGVDVDALQRELCEVVKFEFA</sequence>
<evidence type="ECO:0000313" key="4">
    <source>
        <dbReference type="Proteomes" id="UP001063166"/>
    </source>
</evidence>
<proteinExistence type="predicted"/>
<keyword evidence="4" id="KW-1185">Reference proteome</keyword>
<dbReference type="EMBL" id="BRPK01000007">
    <property type="protein sequence ID" value="GLB39924.1"/>
    <property type="molecule type" value="Genomic_DNA"/>
</dbReference>
<dbReference type="InterPro" id="IPR013694">
    <property type="entry name" value="VIT"/>
</dbReference>
<feature type="domain" description="VIT" evidence="2">
    <location>
        <begin position="19"/>
        <end position="149"/>
    </location>
</feature>
<comment type="caution">
    <text evidence="3">The sequence shown here is derived from an EMBL/GenBank/DDBJ whole genome shotgun (WGS) entry which is preliminary data.</text>
</comment>
<feature type="region of interest" description="Disordered" evidence="1">
    <location>
        <begin position="473"/>
        <end position="526"/>
    </location>
</feature>
<accession>A0A9P3UM15</accession>
<dbReference type="PANTHER" id="PTHR45737:SF6">
    <property type="entry name" value="VON WILLEBRAND FACTOR A DOMAIN-CONTAINING PROTEIN 5A"/>
    <property type="match status" value="1"/>
</dbReference>
<evidence type="ECO:0000256" key="1">
    <source>
        <dbReference type="SAM" id="MobiDB-lite"/>
    </source>
</evidence>
<gene>
    <name evidence="3" type="ORF">LshimejAT787_0704340</name>
</gene>
<evidence type="ECO:0000313" key="3">
    <source>
        <dbReference type="EMBL" id="GLB39924.1"/>
    </source>
</evidence>
<feature type="compositionally biased region" description="Polar residues" evidence="1">
    <location>
        <begin position="500"/>
        <end position="522"/>
    </location>
</feature>
<dbReference type="InterPro" id="IPR036465">
    <property type="entry name" value="vWFA_dom_sf"/>
</dbReference>
<dbReference type="Gene3D" id="3.40.50.410">
    <property type="entry name" value="von Willebrand factor, type A domain"/>
    <property type="match status" value="1"/>
</dbReference>
<dbReference type="Proteomes" id="UP001063166">
    <property type="component" value="Unassembled WGS sequence"/>
</dbReference>
<dbReference type="PROSITE" id="PS51468">
    <property type="entry name" value="VIT"/>
    <property type="match status" value="1"/>
</dbReference>